<dbReference type="EMBL" id="CP128399">
    <property type="protein sequence ID" value="WJW65588.1"/>
    <property type="molecule type" value="Genomic_DNA"/>
</dbReference>
<dbReference type="PANTHER" id="PTHR31123:SF1">
    <property type="entry name" value="ACCUMULATION OF DYADS PROTEIN 2-RELATED"/>
    <property type="match status" value="1"/>
</dbReference>
<reference evidence="7" key="1">
    <citation type="journal article" date="2024" name="Nature">
        <title>Anoxygenic phototroph of the Chloroflexota uses a type I reaction centre.</title>
        <authorList>
            <person name="Tsuji J.M."/>
            <person name="Shaw N.A."/>
            <person name="Nagashima S."/>
            <person name="Venkiteswaran J.J."/>
            <person name="Schiff S.L."/>
            <person name="Watanabe T."/>
            <person name="Fukui M."/>
            <person name="Hanada S."/>
            <person name="Tank M."/>
            <person name="Neufeld J.D."/>
        </authorList>
    </citation>
    <scope>NUCLEOTIDE SEQUENCE</scope>
    <source>
        <strain evidence="7">L227-S17</strain>
    </source>
</reference>
<feature type="transmembrane region" description="Helical" evidence="6">
    <location>
        <begin position="21"/>
        <end position="39"/>
    </location>
</feature>
<keyword evidence="3 6" id="KW-0812">Transmembrane</keyword>
<keyword evidence="8" id="KW-1185">Reference proteome</keyword>
<feature type="transmembrane region" description="Helical" evidence="6">
    <location>
        <begin position="172"/>
        <end position="194"/>
    </location>
</feature>
<accession>A0ABY9AXM2</accession>
<gene>
    <name evidence="7" type="ORF">OZ401_001356</name>
</gene>
<evidence type="ECO:0000256" key="1">
    <source>
        <dbReference type="ARBA" id="ARBA00004141"/>
    </source>
</evidence>
<feature type="transmembrane region" description="Helical" evidence="6">
    <location>
        <begin position="141"/>
        <end position="160"/>
    </location>
</feature>
<name>A0ABY9AXM2_9CHLR</name>
<evidence type="ECO:0000256" key="2">
    <source>
        <dbReference type="ARBA" id="ARBA00005587"/>
    </source>
</evidence>
<sequence length="205" mass="21987">MLTSMEKPQTQSSPIVIESPIADPGPLGLAAFAVTTFILSLNNAKITAPELAQLFVPLALFYGGLTQLLAGMWEFKKNNTFGATAFSTYGAFWLALGALKVMENLKIVTYGSSGKTGVGVFLIAFAIFTLYMWVATFRINWALFTVFTLLEIAFVLLILADLGFITSEAGGYVGLATAAGAWYVSAAGVLNPLYKRILLPLGPRN</sequence>
<evidence type="ECO:0000256" key="5">
    <source>
        <dbReference type="ARBA" id="ARBA00023136"/>
    </source>
</evidence>
<feature type="transmembrane region" description="Helical" evidence="6">
    <location>
        <begin position="51"/>
        <end position="73"/>
    </location>
</feature>
<organism evidence="7 8">
    <name type="scientific">Candidatus Chlorohelix allophototropha</name>
    <dbReference type="NCBI Taxonomy" id="3003348"/>
    <lineage>
        <taxon>Bacteria</taxon>
        <taxon>Bacillati</taxon>
        <taxon>Chloroflexota</taxon>
        <taxon>Chloroflexia</taxon>
        <taxon>Candidatus Chloroheliales</taxon>
        <taxon>Candidatus Chloroheliaceae</taxon>
        <taxon>Candidatus Chlorohelix</taxon>
    </lineage>
</organism>
<evidence type="ECO:0000256" key="6">
    <source>
        <dbReference type="SAM" id="Phobius"/>
    </source>
</evidence>
<dbReference type="PANTHER" id="PTHR31123">
    <property type="entry name" value="ACCUMULATION OF DYADS PROTEIN 2-RELATED"/>
    <property type="match status" value="1"/>
</dbReference>
<feature type="transmembrane region" description="Helical" evidence="6">
    <location>
        <begin position="80"/>
        <end position="96"/>
    </location>
</feature>
<comment type="similarity">
    <text evidence="2">Belongs to the acetate uptake transporter (AceTr) (TC 2.A.96) family.</text>
</comment>
<keyword evidence="4 6" id="KW-1133">Transmembrane helix</keyword>
<protein>
    <submittedName>
        <fullName evidence="7">Acetate uptake transporter</fullName>
    </submittedName>
</protein>
<feature type="transmembrane region" description="Helical" evidence="6">
    <location>
        <begin position="116"/>
        <end position="134"/>
    </location>
</feature>
<dbReference type="InterPro" id="IPR000791">
    <property type="entry name" value="Gpr1/Fun34/SatP-like"/>
</dbReference>
<evidence type="ECO:0000256" key="3">
    <source>
        <dbReference type="ARBA" id="ARBA00022692"/>
    </source>
</evidence>
<evidence type="ECO:0000256" key="4">
    <source>
        <dbReference type="ARBA" id="ARBA00022989"/>
    </source>
</evidence>
<evidence type="ECO:0000313" key="7">
    <source>
        <dbReference type="EMBL" id="WJW65588.1"/>
    </source>
</evidence>
<dbReference type="Proteomes" id="UP001431572">
    <property type="component" value="Chromosome 1"/>
</dbReference>
<dbReference type="RefSeq" id="WP_341467474.1">
    <property type="nucleotide sequence ID" value="NZ_CP128399.1"/>
</dbReference>
<dbReference type="InterPro" id="IPR051633">
    <property type="entry name" value="AceTr"/>
</dbReference>
<proteinExistence type="inferred from homology"/>
<keyword evidence="5 6" id="KW-0472">Membrane</keyword>
<dbReference type="Pfam" id="PF01184">
    <property type="entry name" value="Gpr1_Fun34_YaaH"/>
    <property type="match status" value="1"/>
</dbReference>
<comment type="subcellular location">
    <subcellularLocation>
        <location evidence="1">Membrane</location>
        <topology evidence="1">Multi-pass membrane protein</topology>
    </subcellularLocation>
</comment>
<evidence type="ECO:0000313" key="8">
    <source>
        <dbReference type="Proteomes" id="UP001431572"/>
    </source>
</evidence>